<evidence type="ECO:0000313" key="9">
    <source>
        <dbReference type="EMBL" id="EHN68748.1"/>
    </source>
</evidence>
<evidence type="ECO:0000256" key="1">
    <source>
        <dbReference type="ARBA" id="ARBA00001462"/>
    </source>
</evidence>
<dbReference type="InterPro" id="IPR055235">
    <property type="entry name" value="ASD1_cat"/>
</dbReference>
<dbReference type="InterPro" id="IPR010720">
    <property type="entry name" value="Alpha-L-AF_C"/>
</dbReference>
<comment type="caution">
    <text evidence="9">The sequence shown here is derived from an EMBL/GenBank/DDBJ whole genome shotgun (WGS) entry which is preliminary data.</text>
</comment>
<dbReference type="InterPro" id="IPR017853">
    <property type="entry name" value="GH"/>
</dbReference>
<dbReference type="Gene3D" id="3.20.20.80">
    <property type="entry name" value="Glycosidases"/>
    <property type="match status" value="2"/>
</dbReference>
<evidence type="ECO:0000256" key="2">
    <source>
        <dbReference type="ARBA" id="ARBA00007186"/>
    </source>
</evidence>
<dbReference type="Proteomes" id="UP000004521">
    <property type="component" value="Chromosome II"/>
</dbReference>
<dbReference type="AlphaFoldDB" id="A0AAV3EPC8"/>
<keyword evidence="5" id="KW-0378">Hydrolase</keyword>
<dbReference type="GO" id="GO:0046373">
    <property type="term" value="P:L-arabinose metabolic process"/>
    <property type="evidence" value="ECO:0007669"/>
    <property type="project" value="InterPro"/>
</dbReference>
<dbReference type="SUPFAM" id="SSF51011">
    <property type="entry name" value="Glycosyl hydrolase domain"/>
    <property type="match status" value="1"/>
</dbReference>
<dbReference type="Pfam" id="PF22848">
    <property type="entry name" value="ASD1_dom"/>
    <property type="match status" value="1"/>
</dbReference>
<dbReference type="Gene3D" id="2.60.40.1180">
    <property type="entry name" value="Golgi alpha-mannosidase II"/>
    <property type="match status" value="1"/>
</dbReference>
<reference evidence="9 10" key="1">
    <citation type="journal article" date="2012" name="J. Bacteriol.">
        <title>Draft Genome Sequence of Vibrio fischeri SR5, a Strain Isolated from the Light Organ of the Mediterranean Squid Sepiola robusta.</title>
        <authorList>
            <person name="Gyllborg M.C."/>
            <person name="Sahl J.W."/>
            <person name="Cronin D.C.III."/>
            <person name="Rasko D.A."/>
            <person name="Mandel M.J."/>
        </authorList>
    </citation>
    <scope>NUCLEOTIDE SEQUENCE [LARGE SCALE GENOMIC DNA]</scope>
    <source>
        <strain evidence="9 10">SR5</strain>
    </source>
</reference>
<keyword evidence="6" id="KW-0119">Carbohydrate metabolism</keyword>
<proteinExistence type="inferred from homology"/>
<dbReference type="PANTHER" id="PTHR43576:SF3">
    <property type="entry name" value="ALPHA-L-ARABINOFURANOSIDASE C"/>
    <property type="match status" value="1"/>
</dbReference>
<dbReference type="Pfam" id="PF06964">
    <property type="entry name" value="Alpha-L-AF_C"/>
    <property type="match status" value="1"/>
</dbReference>
<evidence type="ECO:0000259" key="8">
    <source>
        <dbReference type="SMART" id="SM00813"/>
    </source>
</evidence>
<sequence length="646" mass="72189">MKRRNFLKLISAGVTATNIPSGIASTVLEITEKKSDSLVDISINTNVSLNSIKSGMLGANHRYFLDGLGMWDPEQKIVVPEFQSNLSKIGLKTVRYPGGTTSNLFHWRRAIGPSEYRTPQVNPYLGLGPDTCTFGIDEAFTFSDDNGMETIYVYNFGNGCASDAADLISYLNSPNDGNHPMAELRATNGHPEPYNIKAIEIGNEIAAEIPNVDQDYWLSGSSEKTKAQLYTNGGTVTFTTQKVVLESDWRDSASISDGTSEQKKYIRYAPVIDDDYLEVQIDGQRWTRLPTLDNSGKQNVFTLDCISGEISFGDNNNGNIPPINSSITVSYRSVRDGIRQYVEAIKSVDTTVKVYMAMDQIEVLEEAGSNILYDGMVIHPYGFFDQYFEQDDITPYYYASMVDSLDKVNDVEVLKNNLLIYSGRELKPAITEYALHDSEFKSNSNNPEETALYYEGTLGAALFSASQLIEFIKMDLDYALRHSLIDRIFEELSAAPMGLYDTYTYMASAHAYMMKIFCQMTGDNVVETIVEGNPELTVHILEGEEIVERSFPTLSVLASRSEQGNYAIVLNRHASNSINSKITFEGISSAEELEIWTYNGLNIDDYNTVSNPYNVSIEKQTTPIIENNFEYTFPPHSLTAIKLRKL</sequence>
<gene>
    <name evidence="9" type="ORF">VFSR5_A0045</name>
</gene>
<dbReference type="SMART" id="SM00813">
    <property type="entry name" value="Alpha-L-AF_C"/>
    <property type="match status" value="1"/>
</dbReference>
<keyword evidence="7" id="KW-0326">Glycosidase</keyword>
<dbReference type="SUPFAM" id="SSF51445">
    <property type="entry name" value="(Trans)glycosidases"/>
    <property type="match status" value="2"/>
</dbReference>
<comment type="catalytic activity">
    <reaction evidence="1">
        <text>Hydrolysis of terminal non-reducing alpha-L-arabinofuranoside residues in alpha-L-arabinosides.</text>
        <dbReference type="EC" id="3.2.1.55"/>
    </reaction>
</comment>
<dbReference type="GO" id="GO:0046556">
    <property type="term" value="F:alpha-L-arabinofuranosidase activity"/>
    <property type="evidence" value="ECO:0007669"/>
    <property type="project" value="UniProtKB-EC"/>
</dbReference>
<comment type="similarity">
    <text evidence="2">Belongs to the glycosyl hydrolase 51 family.</text>
</comment>
<organism evidence="9 10">
    <name type="scientific">Aliivibrio fischeri SR5</name>
    <dbReference type="NCBI Taxonomy" id="1088719"/>
    <lineage>
        <taxon>Bacteria</taxon>
        <taxon>Pseudomonadati</taxon>
        <taxon>Pseudomonadota</taxon>
        <taxon>Gammaproteobacteria</taxon>
        <taxon>Vibrionales</taxon>
        <taxon>Vibrionaceae</taxon>
        <taxon>Aliivibrio</taxon>
    </lineage>
</organism>
<evidence type="ECO:0000313" key="10">
    <source>
        <dbReference type="Proteomes" id="UP000004521"/>
    </source>
</evidence>
<evidence type="ECO:0000256" key="4">
    <source>
        <dbReference type="ARBA" id="ARBA00012670"/>
    </source>
</evidence>
<dbReference type="EMBL" id="AHIH01000010">
    <property type="protein sequence ID" value="EHN68748.1"/>
    <property type="molecule type" value="Genomic_DNA"/>
</dbReference>
<protein>
    <recommendedName>
        <fullName evidence="4">non-reducing end alpha-L-arabinofuranosidase</fullName>
        <ecNumber evidence="4">3.2.1.55</ecNumber>
    </recommendedName>
</protein>
<evidence type="ECO:0000256" key="5">
    <source>
        <dbReference type="ARBA" id="ARBA00022801"/>
    </source>
</evidence>
<dbReference type="RefSeq" id="WP_005421762.1">
    <property type="nucleotide sequence ID" value="NZ_CM001401.1"/>
</dbReference>
<dbReference type="InterPro" id="IPR013780">
    <property type="entry name" value="Glyco_hydro_b"/>
</dbReference>
<evidence type="ECO:0000256" key="7">
    <source>
        <dbReference type="ARBA" id="ARBA00023295"/>
    </source>
</evidence>
<dbReference type="GO" id="GO:0000272">
    <property type="term" value="P:polysaccharide catabolic process"/>
    <property type="evidence" value="ECO:0007669"/>
    <property type="project" value="TreeGrafter"/>
</dbReference>
<comment type="subunit">
    <text evidence="3">Homohexamer; trimer of dimers.</text>
</comment>
<feature type="domain" description="Alpha-L-arabinofuranosidase C-terminal" evidence="8">
    <location>
        <begin position="431"/>
        <end position="637"/>
    </location>
</feature>
<evidence type="ECO:0000256" key="3">
    <source>
        <dbReference type="ARBA" id="ARBA00011165"/>
    </source>
</evidence>
<dbReference type="PANTHER" id="PTHR43576">
    <property type="entry name" value="ALPHA-L-ARABINOFURANOSIDASE C-RELATED"/>
    <property type="match status" value="1"/>
</dbReference>
<accession>A0AAV3EPC8</accession>
<dbReference type="EC" id="3.2.1.55" evidence="4"/>
<name>A0AAV3EPC8_ALIFS</name>
<evidence type="ECO:0000256" key="6">
    <source>
        <dbReference type="ARBA" id="ARBA00023277"/>
    </source>
</evidence>